<keyword evidence="5" id="KW-0614">Plasmid</keyword>
<dbReference type="InterPro" id="IPR050807">
    <property type="entry name" value="TransReg_Diox_bact_type"/>
</dbReference>
<dbReference type="AlphaFoldDB" id="A0A410MJC9"/>
<dbReference type="Proteomes" id="UP000287756">
    <property type="component" value="Plasmid pLDW-31"/>
</dbReference>
<dbReference type="CDD" id="cd00093">
    <property type="entry name" value="HTH_XRE"/>
    <property type="match status" value="1"/>
</dbReference>
<dbReference type="PANTHER" id="PTHR46797">
    <property type="entry name" value="HTH-TYPE TRANSCRIPTIONAL REGULATOR"/>
    <property type="match status" value="1"/>
</dbReference>
<evidence type="ECO:0000256" key="2">
    <source>
        <dbReference type="ARBA" id="ARBA00023125"/>
    </source>
</evidence>
<geneLocation type="plasmid" evidence="6">
    <name>pldw-31</name>
</geneLocation>
<name>A0A410MJC9_9BACI</name>
<keyword evidence="1" id="KW-0805">Transcription regulation</keyword>
<feature type="domain" description="HTH cro/C1-type" evidence="4">
    <location>
        <begin position="15"/>
        <end position="69"/>
    </location>
</feature>
<dbReference type="Gene3D" id="1.10.260.40">
    <property type="entry name" value="lambda repressor-like DNA-binding domains"/>
    <property type="match status" value="1"/>
</dbReference>
<sequence length="73" mass="8491">MTKQSNVKILFGANVKYHRNRLKISQEILAEKTNLHRNYIGEVERGLRNLSLENIYKISKALGVKMSDLLDFE</sequence>
<organism evidence="5 6">
    <name type="scientific">Halobacillus litoralis</name>
    <dbReference type="NCBI Taxonomy" id="45668"/>
    <lineage>
        <taxon>Bacteria</taxon>
        <taxon>Bacillati</taxon>
        <taxon>Bacillota</taxon>
        <taxon>Bacilli</taxon>
        <taxon>Bacillales</taxon>
        <taxon>Bacillaceae</taxon>
        <taxon>Halobacillus</taxon>
    </lineage>
</organism>
<dbReference type="InterPro" id="IPR001387">
    <property type="entry name" value="Cro/C1-type_HTH"/>
</dbReference>
<reference evidence="5 6" key="1">
    <citation type="submission" date="2018-01" db="EMBL/GenBank/DDBJ databases">
        <title>The whole genome sequencing and assembly of Halobacillus litoralis ERB031 strain.</title>
        <authorList>
            <person name="Lee S.-J."/>
            <person name="Park M.-K."/>
            <person name="Kim J.-Y."/>
            <person name="Lee Y.-J."/>
            <person name="Yi H."/>
            <person name="Bahn Y.-S."/>
            <person name="Kim J.F."/>
            <person name="Lee D.-W."/>
        </authorList>
    </citation>
    <scope>NUCLEOTIDE SEQUENCE [LARGE SCALE GENOMIC DNA]</scope>
    <source>
        <strain evidence="5 6">ERB 031</strain>
        <plasmid evidence="6">pldw-31</plasmid>
    </source>
</reference>
<dbReference type="PROSITE" id="PS50943">
    <property type="entry name" value="HTH_CROC1"/>
    <property type="match status" value="1"/>
</dbReference>
<keyword evidence="3" id="KW-0804">Transcription</keyword>
<evidence type="ECO:0000313" key="5">
    <source>
        <dbReference type="EMBL" id="QAS54829.1"/>
    </source>
</evidence>
<dbReference type="RefSeq" id="WP_128527058.1">
    <property type="nucleotide sequence ID" value="NZ_CP026119.1"/>
</dbReference>
<dbReference type="GO" id="GO:0003677">
    <property type="term" value="F:DNA binding"/>
    <property type="evidence" value="ECO:0007669"/>
    <property type="project" value="UniProtKB-KW"/>
</dbReference>
<evidence type="ECO:0000313" key="6">
    <source>
        <dbReference type="Proteomes" id="UP000287756"/>
    </source>
</evidence>
<evidence type="ECO:0000259" key="4">
    <source>
        <dbReference type="PROSITE" id="PS50943"/>
    </source>
</evidence>
<dbReference type="SUPFAM" id="SSF47413">
    <property type="entry name" value="lambda repressor-like DNA-binding domains"/>
    <property type="match status" value="1"/>
</dbReference>
<proteinExistence type="predicted"/>
<dbReference type="GO" id="GO:0005829">
    <property type="term" value="C:cytosol"/>
    <property type="evidence" value="ECO:0007669"/>
    <property type="project" value="TreeGrafter"/>
</dbReference>
<evidence type="ECO:0000256" key="3">
    <source>
        <dbReference type="ARBA" id="ARBA00023163"/>
    </source>
</evidence>
<dbReference type="SMART" id="SM00530">
    <property type="entry name" value="HTH_XRE"/>
    <property type="match status" value="1"/>
</dbReference>
<accession>A0A410MJC9</accession>
<dbReference type="OrthoDB" id="9814553at2"/>
<gene>
    <name evidence="5" type="ORF">HLI_21490</name>
</gene>
<dbReference type="GO" id="GO:0003700">
    <property type="term" value="F:DNA-binding transcription factor activity"/>
    <property type="evidence" value="ECO:0007669"/>
    <property type="project" value="TreeGrafter"/>
</dbReference>
<dbReference type="KEGG" id="hli:HLI_21490"/>
<dbReference type="Pfam" id="PF01381">
    <property type="entry name" value="HTH_3"/>
    <property type="match status" value="1"/>
</dbReference>
<dbReference type="EMBL" id="CP026119">
    <property type="protein sequence ID" value="QAS54829.1"/>
    <property type="molecule type" value="Genomic_DNA"/>
</dbReference>
<dbReference type="InterPro" id="IPR010982">
    <property type="entry name" value="Lambda_DNA-bd_dom_sf"/>
</dbReference>
<dbReference type="PANTHER" id="PTHR46797:SF23">
    <property type="entry name" value="HTH-TYPE TRANSCRIPTIONAL REGULATOR SUTR"/>
    <property type="match status" value="1"/>
</dbReference>
<keyword evidence="2" id="KW-0238">DNA-binding</keyword>
<evidence type="ECO:0000256" key="1">
    <source>
        <dbReference type="ARBA" id="ARBA00023015"/>
    </source>
</evidence>
<protein>
    <submittedName>
        <fullName evidence="5">Transcriptional regulator</fullName>
    </submittedName>
</protein>